<keyword evidence="3" id="KW-0677">Repeat</keyword>
<feature type="domain" description="Disease resistance R13L4/SHOC-2-like LRR" evidence="10">
    <location>
        <begin position="550"/>
        <end position="899"/>
    </location>
</feature>
<dbReference type="SUPFAM" id="SSF52540">
    <property type="entry name" value="P-loop containing nucleoside triphosphate hydrolases"/>
    <property type="match status" value="1"/>
</dbReference>
<evidence type="ECO:0000259" key="9">
    <source>
        <dbReference type="Pfam" id="PF23559"/>
    </source>
</evidence>
<organism evidence="11 12">
    <name type="scientific">Leersia perrieri</name>
    <dbReference type="NCBI Taxonomy" id="77586"/>
    <lineage>
        <taxon>Eukaryota</taxon>
        <taxon>Viridiplantae</taxon>
        <taxon>Streptophyta</taxon>
        <taxon>Embryophyta</taxon>
        <taxon>Tracheophyta</taxon>
        <taxon>Spermatophyta</taxon>
        <taxon>Magnoliopsida</taxon>
        <taxon>Liliopsida</taxon>
        <taxon>Poales</taxon>
        <taxon>Poaceae</taxon>
        <taxon>BOP clade</taxon>
        <taxon>Oryzoideae</taxon>
        <taxon>Oryzeae</taxon>
        <taxon>Oryzinae</taxon>
        <taxon>Leersia</taxon>
    </lineage>
</organism>
<dbReference type="FunFam" id="1.10.10.10:FF:000322">
    <property type="entry name" value="Probable disease resistance protein At1g63360"/>
    <property type="match status" value="1"/>
</dbReference>
<dbReference type="Gene3D" id="3.40.50.300">
    <property type="entry name" value="P-loop containing nucleotide triphosphate hydrolases"/>
    <property type="match status" value="1"/>
</dbReference>
<feature type="domain" description="Disease resistance protein winged helix" evidence="9">
    <location>
        <begin position="429"/>
        <end position="498"/>
    </location>
</feature>
<dbReference type="InterPro" id="IPR042197">
    <property type="entry name" value="Apaf_helical"/>
</dbReference>
<keyword evidence="12" id="KW-1185">Reference proteome</keyword>
<dbReference type="Pfam" id="PF23559">
    <property type="entry name" value="WHD_DRP"/>
    <property type="match status" value="1"/>
</dbReference>
<evidence type="ECO:0000313" key="12">
    <source>
        <dbReference type="Proteomes" id="UP000032180"/>
    </source>
</evidence>
<dbReference type="InterPro" id="IPR044974">
    <property type="entry name" value="Disease_R_plants"/>
</dbReference>
<dbReference type="Gene3D" id="1.20.5.4130">
    <property type="match status" value="1"/>
</dbReference>
<dbReference type="InterPro" id="IPR055414">
    <property type="entry name" value="LRR_R13L4/SHOC2-like"/>
</dbReference>
<evidence type="ECO:0000259" key="7">
    <source>
        <dbReference type="Pfam" id="PF00931"/>
    </source>
</evidence>
<keyword evidence="4" id="KW-0547">Nucleotide-binding</keyword>
<keyword evidence="2" id="KW-0433">Leucine-rich repeat</keyword>
<dbReference type="PANTHER" id="PTHR23155">
    <property type="entry name" value="DISEASE RESISTANCE PROTEIN RP"/>
    <property type="match status" value="1"/>
</dbReference>
<dbReference type="Gramene" id="LPERR11G14930.1">
    <property type="protein sequence ID" value="LPERR11G14930.1"/>
    <property type="gene ID" value="LPERR11G14930"/>
</dbReference>
<reference evidence="12" key="2">
    <citation type="submission" date="2013-12" db="EMBL/GenBank/DDBJ databases">
        <authorList>
            <person name="Yu Y."/>
            <person name="Lee S."/>
            <person name="de Baynast K."/>
            <person name="Wissotski M."/>
            <person name="Liu L."/>
            <person name="Talag J."/>
            <person name="Goicoechea J."/>
            <person name="Angelova A."/>
            <person name="Jetty R."/>
            <person name="Kudrna D."/>
            <person name="Golser W."/>
            <person name="Rivera L."/>
            <person name="Zhang J."/>
            <person name="Wing R."/>
        </authorList>
    </citation>
    <scope>NUCLEOTIDE SEQUENCE</scope>
</reference>
<comment type="similarity">
    <text evidence="1">Belongs to the disease resistance NB-LRR family.</text>
</comment>
<protein>
    <recommendedName>
        <fullName evidence="13">AAA+ ATPase domain-containing protein</fullName>
    </recommendedName>
</protein>
<dbReference type="InterPro" id="IPR036388">
    <property type="entry name" value="WH-like_DNA-bd_sf"/>
</dbReference>
<sequence length="940" mass="106883">MDSTTGAMGMLLPKLGELLKKEYDLQKSVKEGITFLKAELESMQTALEKVSKVPPDQLDKQIKIWARDVRELSYDIEDNIDTFMLHVDGLEPTKKHNFTWLIDKWHKSLSNVKVRHKIANDIKDVKIRVMEVMARRDRYKIEDSVDKLPMIIDPRILALYDNVTKLVGIDKSRDDLIKRLDIGNEASKKLKMVSVVGYGGLGKTTLAKAVFDMLKVQFDCLGFIPVGQNPDIKMILRDILIELDKHKYMAFDATSLSERHLIDELREYLDSRRYLIVVDDVWEISTWKIINYALVDSDCGSRVITTTRISQVAEQVGDIYTMEPLSDDNSKKLFYGRISGANCKGPIDNESVEATEKILKKCGGVPLSIITIASLLVDKPVVDWSTVYDSIGFGPTDQNEVVQNTRKILSFSYYAMPSYLKSSMLYLSIYPEDHLIEKDSLIWKWVAEGFVQEEQGKTLFEVGETYFIELINKSMIQPDRSYDNVDGCRIHDMVLDLIRILAAEENFVKILDRVPEVHSSSSQSSTIRRIALHKRGNQDENDSLAVDLNHLRSFNAIGCHISMMLSPLSFQVLRVLDLESSDVKAGLHLKHLGKLHLLRYLGLRLTNTAELPKEIGNLKNLQTLDVRGTGLKELPLTIGKLSRLMCLRVDGNTRMPIEVGNLMSLQVLRLDLGSIDRSFVEVGKLTELRTLRIVVHKKIDEDVRKALVESLCRLRKIQRLVVMYWSPMENTWEGWDHWEPPQQLRLFSVIGMCLPRLPASMKSMCLPHLFSLELDLATIEAHDLDAISMLPALRILCLYIWQRYSWTVTGGGLFANLRICRINIPLTFLQGAMPMLLELDLWLWASEDGAASDIHLGNLPLLNSGHICINCEGATARQVKEAEASCRRLVDAHPNRPAIKVSRFGWWAMIQDKDDDREKISAYTDNEPGNDAAKETTNQC</sequence>
<dbReference type="PANTHER" id="PTHR23155:SF1116">
    <property type="entry name" value="OS12G0273300 PROTEIN"/>
    <property type="match status" value="1"/>
</dbReference>
<dbReference type="GO" id="GO:0009626">
    <property type="term" value="P:plant-type hypersensitive response"/>
    <property type="evidence" value="ECO:0007669"/>
    <property type="project" value="UniProtKB-ARBA"/>
</dbReference>
<evidence type="ECO:0000313" key="11">
    <source>
        <dbReference type="EnsemblPlants" id="LPERR11G14930.1"/>
    </source>
</evidence>
<evidence type="ECO:0000256" key="2">
    <source>
        <dbReference type="ARBA" id="ARBA00022614"/>
    </source>
</evidence>
<feature type="domain" description="Disease resistance N-terminal" evidence="8">
    <location>
        <begin position="7"/>
        <end position="97"/>
    </location>
</feature>
<dbReference type="Pfam" id="PF00931">
    <property type="entry name" value="NB-ARC"/>
    <property type="match status" value="1"/>
</dbReference>
<evidence type="ECO:0000256" key="5">
    <source>
        <dbReference type="ARBA" id="ARBA00022821"/>
    </source>
</evidence>
<dbReference type="GO" id="GO:0002758">
    <property type="term" value="P:innate immune response-activating signaling pathway"/>
    <property type="evidence" value="ECO:0007669"/>
    <property type="project" value="UniProtKB-ARBA"/>
</dbReference>
<evidence type="ECO:0000256" key="3">
    <source>
        <dbReference type="ARBA" id="ARBA00022737"/>
    </source>
</evidence>
<dbReference type="EnsemblPlants" id="LPERR11G14930.1">
    <property type="protein sequence ID" value="LPERR11G14930.1"/>
    <property type="gene ID" value="LPERR11G14930"/>
</dbReference>
<evidence type="ECO:0000256" key="4">
    <source>
        <dbReference type="ARBA" id="ARBA00022741"/>
    </source>
</evidence>
<reference evidence="11 12" key="1">
    <citation type="submission" date="2012-08" db="EMBL/GenBank/DDBJ databases">
        <title>Oryza genome evolution.</title>
        <authorList>
            <person name="Wing R.A."/>
        </authorList>
    </citation>
    <scope>NUCLEOTIDE SEQUENCE</scope>
</reference>
<dbReference type="Pfam" id="PF23598">
    <property type="entry name" value="LRR_14"/>
    <property type="match status" value="1"/>
</dbReference>
<dbReference type="InterPro" id="IPR002182">
    <property type="entry name" value="NB-ARC"/>
</dbReference>
<evidence type="ECO:0000256" key="1">
    <source>
        <dbReference type="ARBA" id="ARBA00008894"/>
    </source>
</evidence>
<dbReference type="InterPro" id="IPR041118">
    <property type="entry name" value="Rx_N"/>
</dbReference>
<dbReference type="InterPro" id="IPR038005">
    <property type="entry name" value="RX-like_CC"/>
</dbReference>
<evidence type="ECO:0000259" key="10">
    <source>
        <dbReference type="Pfam" id="PF23598"/>
    </source>
</evidence>
<evidence type="ECO:0008006" key="13">
    <source>
        <dbReference type="Google" id="ProtNLM"/>
    </source>
</evidence>
<dbReference type="GO" id="GO:0043531">
    <property type="term" value="F:ADP binding"/>
    <property type="evidence" value="ECO:0007669"/>
    <property type="project" value="InterPro"/>
</dbReference>
<dbReference type="Pfam" id="PF18052">
    <property type="entry name" value="Rx_N"/>
    <property type="match status" value="1"/>
</dbReference>
<dbReference type="Proteomes" id="UP000032180">
    <property type="component" value="Chromosome 11"/>
</dbReference>
<dbReference type="Gene3D" id="1.10.8.430">
    <property type="entry name" value="Helical domain of apoptotic protease-activating factors"/>
    <property type="match status" value="1"/>
</dbReference>
<evidence type="ECO:0000256" key="6">
    <source>
        <dbReference type="ARBA" id="ARBA00023054"/>
    </source>
</evidence>
<name>A0A0D9XTP3_9ORYZ</name>
<keyword evidence="6" id="KW-0175">Coiled coil</keyword>
<dbReference type="InterPro" id="IPR027417">
    <property type="entry name" value="P-loop_NTPase"/>
</dbReference>
<keyword evidence="5" id="KW-0611">Plant defense</keyword>
<evidence type="ECO:0000259" key="8">
    <source>
        <dbReference type="Pfam" id="PF18052"/>
    </source>
</evidence>
<dbReference type="InterPro" id="IPR032675">
    <property type="entry name" value="LRR_dom_sf"/>
</dbReference>
<dbReference type="Gene3D" id="3.80.10.10">
    <property type="entry name" value="Ribonuclease Inhibitor"/>
    <property type="match status" value="1"/>
</dbReference>
<proteinExistence type="inferred from homology"/>
<dbReference type="SUPFAM" id="SSF52058">
    <property type="entry name" value="L domain-like"/>
    <property type="match status" value="1"/>
</dbReference>
<accession>A0A0D9XTP3</accession>
<dbReference type="AlphaFoldDB" id="A0A0D9XTP3"/>
<reference evidence="11" key="3">
    <citation type="submission" date="2015-04" db="UniProtKB">
        <authorList>
            <consortium name="EnsemblPlants"/>
        </authorList>
    </citation>
    <scope>IDENTIFICATION</scope>
</reference>
<dbReference type="STRING" id="77586.A0A0D9XTP3"/>
<dbReference type="eggNOG" id="KOG4658">
    <property type="taxonomic scope" value="Eukaryota"/>
</dbReference>
<dbReference type="InterPro" id="IPR058922">
    <property type="entry name" value="WHD_DRP"/>
</dbReference>
<dbReference type="PRINTS" id="PR00364">
    <property type="entry name" value="DISEASERSIST"/>
</dbReference>
<feature type="domain" description="NB-ARC" evidence="7">
    <location>
        <begin position="173"/>
        <end position="334"/>
    </location>
</feature>
<dbReference type="CDD" id="cd14798">
    <property type="entry name" value="RX-CC_like"/>
    <property type="match status" value="1"/>
</dbReference>
<dbReference type="Gene3D" id="1.10.10.10">
    <property type="entry name" value="Winged helix-like DNA-binding domain superfamily/Winged helix DNA-binding domain"/>
    <property type="match status" value="1"/>
</dbReference>
<dbReference type="GO" id="GO:0042742">
    <property type="term" value="P:defense response to bacterium"/>
    <property type="evidence" value="ECO:0007669"/>
    <property type="project" value="UniProtKB-ARBA"/>
</dbReference>